<proteinExistence type="predicted"/>
<reference evidence="3" key="1">
    <citation type="submission" date="2020-02" db="EMBL/GenBank/DDBJ databases">
        <authorList>
            <person name="Meier V. D."/>
        </authorList>
    </citation>
    <scope>NUCLEOTIDE SEQUENCE</scope>
    <source>
        <strain evidence="3">AVDCRST_MAG73</strain>
    </source>
</reference>
<evidence type="ECO:0000259" key="2">
    <source>
        <dbReference type="PROSITE" id="PS50943"/>
    </source>
</evidence>
<keyword evidence="1" id="KW-0238">DNA-binding</keyword>
<dbReference type="GO" id="GO:0003677">
    <property type="term" value="F:DNA binding"/>
    <property type="evidence" value="ECO:0007669"/>
    <property type="project" value="UniProtKB-KW"/>
</dbReference>
<evidence type="ECO:0000313" key="3">
    <source>
        <dbReference type="EMBL" id="CAA9559365.1"/>
    </source>
</evidence>
<dbReference type="PANTHER" id="PTHR46797">
    <property type="entry name" value="HTH-TYPE TRANSCRIPTIONAL REGULATOR"/>
    <property type="match status" value="1"/>
</dbReference>
<dbReference type="Gene3D" id="1.10.260.40">
    <property type="entry name" value="lambda repressor-like DNA-binding domains"/>
    <property type="match status" value="1"/>
</dbReference>
<gene>
    <name evidence="3" type="ORF">AVDCRST_MAG73-3588</name>
</gene>
<dbReference type="InterPro" id="IPR010982">
    <property type="entry name" value="Lambda_DNA-bd_dom_sf"/>
</dbReference>
<evidence type="ECO:0000256" key="1">
    <source>
        <dbReference type="ARBA" id="ARBA00023125"/>
    </source>
</evidence>
<protein>
    <recommendedName>
        <fullName evidence="2">HTH cro/C1-type domain-containing protein</fullName>
    </recommendedName>
</protein>
<dbReference type="GO" id="GO:0005829">
    <property type="term" value="C:cytosol"/>
    <property type="evidence" value="ECO:0007669"/>
    <property type="project" value="TreeGrafter"/>
</dbReference>
<dbReference type="PANTHER" id="PTHR46797:SF1">
    <property type="entry name" value="METHYLPHOSPHONATE SYNTHASE"/>
    <property type="match status" value="1"/>
</dbReference>
<dbReference type="CDD" id="cd00093">
    <property type="entry name" value="HTH_XRE"/>
    <property type="match status" value="1"/>
</dbReference>
<dbReference type="EMBL" id="CADCWE010000235">
    <property type="protein sequence ID" value="CAA9559365.1"/>
    <property type="molecule type" value="Genomic_DNA"/>
</dbReference>
<name>A0A6J4UV43_9BACT</name>
<dbReference type="AlphaFoldDB" id="A0A6J4UV43"/>
<sequence length="121" mass="12937">MGAFGELLAELRQAANLGQGALARRAGVDPSSISRFEAGTRNPDREMVERLAEALGVDAATRDRLLAAAGHRPHDALSLTEDKVVRDLALFLNDQAVPGEVRERLRGLVRAALSLADGTPR</sequence>
<accession>A0A6J4UV43</accession>
<dbReference type="InterPro" id="IPR050807">
    <property type="entry name" value="TransReg_Diox_bact_type"/>
</dbReference>
<dbReference type="SUPFAM" id="SSF47413">
    <property type="entry name" value="lambda repressor-like DNA-binding domains"/>
    <property type="match status" value="1"/>
</dbReference>
<dbReference type="InterPro" id="IPR001387">
    <property type="entry name" value="Cro/C1-type_HTH"/>
</dbReference>
<dbReference type="PROSITE" id="PS50943">
    <property type="entry name" value="HTH_CROC1"/>
    <property type="match status" value="1"/>
</dbReference>
<dbReference type="SMART" id="SM00530">
    <property type="entry name" value="HTH_XRE"/>
    <property type="match status" value="1"/>
</dbReference>
<organism evidence="3">
    <name type="scientific">uncultured Thermomicrobiales bacterium</name>
    <dbReference type="NCBI Taxonomy" id="1645740"/>
    <lineage>
        <taxon>Bacteria</taxon>
        <taxon>Pseudomonadati</taxon>
        <taxon>Thermomicrobiota</taxon>
        <taxon>Thermomicrobia</taxon>
        <taxon>Thermomicrobiales</taxon>
        <taxon>environmental samples</taxon>
    </lineage>
</organism>
<dbReference type="Pfam" id="PF13560">
    <property type="entry name" value="HTH_31"/>
    <property type="match status" value="1"/>
</dbReference>
<feature type="domain" description="HTH cro/C1-type" evidence="2">
    <location>
        <begin position="8"/>
        <end position="62"/>
    </location>
</feature>
<dbReference type="GO" id="GO:0003700">
    <property type="term" value="F:DNA-binding transcription factor activity"/>
    <property type="evidence" value="ECO:0007669"/>
    <property type="project" value="TreeGrafter"/>
</dbReference>